<evidence type="ECO:0000256" key="3">
    <source>
        <dbReference type="ARBA" id="ARBA00023054"/>
    </source>
</evidence>
<gene>
    <name evidence="7" type="ORF">BU24DRAFT_462196</name>
</gene>
<evidence type="ECO:0000256" key="6">
    <source>
        <dbReference type="SAM" id="MobiDB-lite"/>
    </source>
</evidence>
<protein>
    <recommendedName>
        <fullName evidence="9">Nucleolar protein 12</fullName>
    </recommendedName>
</protein>
<dbReference type="GeneID" id="54289368"/>
<keyword evidence="3 5" id="KW-0175">Coiled coil</keyword>
<evidence type="ECO:0000256" key="2">
    <source>
        <dbReference type="ARBA" id="ARBA00007175"/>
    </source>
</evidence>
<feature type="compositionally biased region" description="Basic and acidic residues" evidence="6">
    <location>
        <begin position="113"/>
        <end position="122"/>
    </location>
</feature>
<dbReference type="PANTHER" id="PTHR14577:SF0">
    <property type="entry name" value="NUCLEOLAR PROTEIN 12"/>
    <property type="match status" value="1"/>
</dbReference>
<evidence type="ECO:0008006" key="9">
    <source>
        <dbReference type="Google" id="ProtNLM"/>
    </source>
</evidence>
<keyword evidence="4" id="KW-0539">Nucleus</keyword>
<evidence type="ECO:0000256" key="5">
    <source>
        <dbReference type="SAM" id="Coils"/>
    </source>
</evidence>
<comment type="subcellular location">
    <subcellularLocation>
        <location evidence="1">Nucleus</location>
        <location evidence="1">Nucleolus</location>
    </subcellularLocation>
</comment>
<evidence type="ECO:0000313" key="8">
    <source>
        <dbReference type="Proteomes" id="UP000799778"/>
    </source>
</evidence>
<evidence type="ECO:0000313" key="7">
    <source>
        <dbReference type="EMBL" id="KAF2015983.1"/>
    </source>
</evidence>
<evidence type="ECO:0000256" key="4">
    <source>
        <dbReference type="ARBA" id="ARBA00023242"/>
    </source>
</evidence>
<feature type="region of interest" description="Disordered" evidence="6">
    <location>
        <begin position="136"/>
        <end position="197"/>
    </location>
</feature>
<dbReference type="EMBL" id="ML978069">
    <property type="protein sequence ID" value="KAF2015983.1"/>
    <property type="molecule type" value="Genomic_DNA"/>
</dbReference>
<dbReference type="Pfam" id="PF09805">
    <property type="entry name" value="Nop25"/>
    <property type="match status" value="1"/>
</dbReference>
<feature type="compositionally biased region" description="Acidic residues" evidence="6">
    <location>
        <begin position="88"/>
        <end position="104"/>
    </location>
</feature>
<dbReference type="InterPro" id="IPR019186">
    <property type="entry name" value="Nucleolar_protein_12"/>
</dbReference>
<dbReference type="GO" id="GO:0019843">
    <property type="term" value="F:rRNA binding"/>
    <property type="evidence" value="ECO:0007669"/>
    <property type="project" value="TreeGrafter"/>
</dbReference>
<dbReference type="PANTHER" id="PTHR14577">
    <property type="entry name" value="NUCLEOLAR PROTEIN 12"/>
    <property type="match status" value="1"/>
</dbReference>
<feature type="region of interest" description="Disordered" evidence="6">
    <location>
        <begin position="83"/>
        <end position="122"/>
    </location>
</feature>
<dbReference type="GO" id="GO:0005730">
    <property type="term" value="C:nucleolus"/>
    <property type="evidence" value="ECO:0007669"/>
    <property type="project" value="UniProtKB-SubCell"/>
</dbReference>
<keyword evidence="8" id="KW-1185">Reference proteome</keyword>
<evidence type="ECO:0000256" key="1">
    <source>
        <dbReference type="ARBA" id="ARBA00004604"/>
    </source>
</evidence>
<dbReference type="Proteomes" id="UP000799778">
    <property type="component" value="Unassembled WGS sequence"/>
</dbReference>
<dbReference type="OrthoDB" id="551633at2759"/>
<dbReference type="AlphaFoldDB" id="A0A6A5XSR1"/>
<reference evidence="7" key="1">
    <citation type="journal article" date="2020" name="Stud. Mycol.">
        <title>101 Dothideomycetes genomes: a test case for predicting lifestyles and emergence of pathogens.</title>
        <authorList>
            <person name="Haridas S."/>
            <person name="Albert R."/>
            <person name="Binder M."/>
            <person name="Bloem J."/>
            <person name="Labutti K."/>
            <person name="Salamov A."/>
            <person name="Andreopoulos B."/>
            <person name="Baker S."/>
            <person name="Barry K."/>
            <person name="Bills G."/>
            <person name="Bluhm B."/>
            <person name="Cannon C."/>
            <person name="Castanera R."/>
            <person name="Culley D."/>
            <person name="Daum C."/>
            <person name="Ezra D."/>
            <person name="Gonzalez J."/>
            <person name="Henrissat B."/>
            <person name="Kuo A."/>
            <person name="Liang C."/>
            <person name="Lipzen A."/>
            <person name="Lutzoni F."/>
            <person name="Magnuson J."/>
            <person name="Mondo S."/>
            <person name="Nolan M."/>
            <person name="Ohm R."/>
            <person name="Pangilinan J."/>
            <person name="Park H.-J."/>
            <person name="Ramirez L."/>
            <person name="Alfaro M."/>
            <person name="Sun H."/>
            <person name="Tritt A."/>
            <person name="Yoshinaga Y."/>
            <person name="Zwiers L.-H."/>
            <person name="Turgeon B."/>
            <person name="Goodwin S."/>
            <person name="Spatafora J."/>
            <person name="Crous P."/>
            <person name="Grigoriev I."/>
        </authorList>
    </citation>
    <scope>NUCLEOTIDE SEQUENCE</scope>
    <source>
        <strain evidence="7">CBS 175.79</strain>
    </source>
</reference>
<dbReference type="RefSeq" id="XP_033384322.1">
    <property type="nucleotide sequence ID" value="XM_033531971.1"/>
</dbReference>
<feature type="coiled-coil region" evidence="5">
    <location>
        <begin position="34"/>
        <end position="80"/>
    </location>
</feature>
<proteinExistence type="inferred from homology"/>
<comment type="similarity">
    <text evidence="2">Belongs to the RRP17 family.</text>
</comment>
<organism evidence="7 8">
    <name type="scientific">Aaosphaeria arxii CBS 175.79</name>
    <dbReference type="NCBI Taxonomy" id="1450172"/>
    <lineage>
        <taxon>Eukaryota</taxon>
        <taxon>Fungi</taxon>
        <taxon>Dikarya</taxon>
        <taxon>Ascomycota</taxon>
        <taxon>Pezizomycotina</taxon>
        <taxon>Dothideomycetes</taxon>
        <taxon>Pleosporomycetidae</taxon>
        <taxon>Pleosporales</taxon>
        <taxon>Pleosporales incertae sedis</taxon>
        <taxon>Aaosphaeria</taxon>
    </lineage>
</organism>
<name>A0A6A5XSR1_9PLEO</name>
<accession>A0A6A5XSR1</accession>
<sequence length="262" mass="30378">MPPPSKKRKFAREPAPEEITFDYAAREEYLTGFHKRKQARIKHAQEEAAKKEKEEKLKFRRELRQQRKEQREEHVEQVNAQLRGAIGDVDDDADGNDSDEEFAGFEDVAPEPINREDEYIDEDKYTTVTIESVGISKDGFEKVGDDESSDEQEVVQVNEKDTEASSGGKKKKPWAKENPNADRPKKKKKKFRYESKAERKVRICTESLDFRLPPEMFAKLLLAKTVSNSSATSHELYLMKNGEHHQPFLHPKVHKLTIQTHR</sequence>